<evidence type="ECO:0000256" key="4">
    <source>
        <dbReference type="ARBA" id="ARBA00022695"/>
    </source>
</evidence>
<dbReference type="KEGG" id="aqt:FN924_14070"/>
<keyword evidence="8" id="KW-0804">Transcription</keyword>
<dbReference type="Pfam" id="PF04552">
    <property type="entry name" value="Sigma54_DBD"/>
    <property type="match status" value="1"/>
</dbReference>
<keyword evidence="5" id="KW-0805">Transcription regulation</keyword>
<dbReference type="InterPro" id="IPR007046">
    <property type="entry name" value="RNA_pol_sigma_54_core-bd"/>
</dbReference>
<sequence length="428" mass="49963">MMQKPVLVQSLQRKMTQQLSQSIELLQMNTMEIHQFVQEIADENPLIEAIEYPYEGKSHQFEVNADEVTSCPLPSFYDQIKEQLLDYNLSPAKQKLVEYGIDNLDEDGYLTISLEKWSEDCRVSVDEVSHALEMIQSLEPKGIGAREVSECLSLQLRARFPEDEIAQKLVETHLDWVAQSNTKQIGNAFGVSEAIAKESIEHIKCCHPKPGQLLIHSSGDYITPDAEIIRNEEGQWIIHIHQWNNPMFHVHTNYMEMNELDKETINYLKERKKQLLWLESSIRYRKLHLESVLEILLEKQQAFFDYGPHYLRPLTLRDLADELDVHVSTVSRLFQKKYVQTPYGTFSLQFFLQRSLMKEEGDVVSSYSVKQMIKDIIRKEDPNKPYSDEKVKLLLHETYAVQIARRTVAKYREQLGILSTKYRKKRGN</sequence>
<keyword evidence="2" id="KW-0240">DNA-directed RNA polymerase</keyword>
<evidence type="ECO:0000259" key="10">
    <source>
        <dbReference type="Pfam" id="PF04963"/>
    </source>
</evidence>
<dbReference type="InterPro" id="IPR038709">
    <property type="entry name" value="RpoN_core-bd_sf"/>
</dbReference>
<dbReference type="GO" id="GO:0016779">
    <property type="term" value="F:nucleotidyltransferase activity"/>
    <property type="evidence" value="ECO:0007669"/>
    <property type="project" value="UniProtKB-KW"/>
</dbReference>
<feature type="domain" description="RNA polymerase sigma factor 54 core-binding" evidence="10">
    <location>
        <begin position="74"/>
        <end position="254"/>
    </location>
</feature>
<reference evidence="11 12" key="1">
    <citation type="submission" date="2019-07" db="EMBL/GenBank/DDBJ databases">
        <authorList>
            <person name="Li J."/>
        </authorList>
    </citation>
    <scope>NUCLEOTIDE SEQUENCE [LARGE SCALE GENOMIC DNA]</scope>
    <source>
        <strain evidence="11 12">TKL69</strain>
    </source>
</reference>
<keyword evidence="6" id="KW-0731">Sigma factor</keyword>
<dbReference type="Gene3D" id="1.10.10.1330">
    <property type="entry name" value="RNA polymerase sigma-54 factor, core-binding domain"/>
    <property type="match status" value="1"/>
</dbReference>
<keyword evidence="3" id="KW-0808">Transferase</keyword>
<evidence type="ECO:0000256" key="1">
    <source>
        <dbReference type="ARBA" id="ARBA00008798"/>
    </source>
</evidence>
<dbReference type="PROSITE" id="PS50044">
    <property type="entry name" value="SIGMA54_3"/>
    <property type="match status" value="1"/>
</dbReference>
<dbReference type="Pfam" id="PF04963">
    <property type="entry name" value="Sigma54_CBD"/>
    <property type="match status" value="1"/>
</dbReference>
<proteinExistence type="inferred from homology"/>
<organism evidence="11 12">
    <name type="scientific">Radiobacillus deserti</name>
    <dbReference type="NCBI Taxonomy" id="2594883"/>
    <lineage>
        <taxon>Bacteria</taxon>
        <taxon>Bacillati</taxon>
        <taxon>Bacillota</taxon>
        <taxon>Bacilli</taxon>
        <taxon>Bacillales</taxon>
        <taxon>Bacillaceae</taxon>
        <taxon>Radiobacillus</taxon>
    </lineage>
</organism>
<name>A0A516KIJ4_9BACI</name>
<evidence type="ECO:0000256" key="3">
    <source>
        <dbReference type="ARBA" id="ARBA00022679"/>
    </source>
</evidence>
<accession>A0A516KIJ4</accession>
<dbReference type="PRINTS" id="PR00045">
    <property type="entry name" value="SIGMA54FCT"/>
</dbReference>
<evidence type="ECO:0000259" key="9">
    <source>
        <dbReference type="Pfam" id="PF04552"/>
    </source>
</evidence>
<protein>
    <submittedName>
        <fullName evidence="11">RNA polymerase factor sigma-54</fullName>
    </submittedName>
</protein>
<comment type="similarity">
    <text evidence="1">Belongs to the sigma-54 factor family.</text>
</comment>
<dbReference type="GO" id="GO:0016987">
    <property type="term" value="F:sigma factor activity"/>
    <property type="evidence" value="ECO:0007669"/>
    <property type="project" value="UniProtKB-KW"/>
</dbReference>
<dbReference type="NCBIfam" id="TIGR02395">
    <property type="entry name" value="rpoN_sigma"/>
    <property type="match status" value="1"/>
</dbReference>
<evidence type="ECO:0000313" key="11">
    <source>
        <dbReference type="EMBL" id="QDP41209.1"/>
    </source>
</evidence>
<dbReference type="PROSITE" id="PS00717">
    <property type="entry name" value="SIGMA54_1"/>
    <property type="match status" value="1"/>
</dbReference>
<dbReference type="PIRSF" id="PIRSF000774">
    <property type="entry name" value="RpoN"/>
    <property type="match status" value="1"/>
</dbReference>
<keyword evidence="12" id="KW-1185">Reference proteome</keyword>
<evidence type="ECO:0000256" key="8">
    <source>
        <dbReference type="ARBA" id="ARBA00023163"/>
    </source>
</evidence>
<dbReference type="GO" id="GO:0001216">
    <property type="term" value="F:DNA-binding transcription activator activity"/>
    <property type="evidence" value="ECO:0007669"/>
    <property type="project" value="InterPro"/>
</dbReference>
<keyword evidence="7" id="KW-0238">DNA-binding</keyword>
<evidence type="ECO:0000256" key="2">
    <source>
        <dbReference type="ARBA" id="ARBA00022478"/>
    </source>
</evidence>
<gene>
    <name evidence="11" type="primary">rpoN</name>
    <name evidence="11" type="ORF">FN924_14070</name>
</gene>
<dbReference type="GO" id="GO:0000428">
    <property type="term" value="C:DNA-directed RNA polymerase complex"/>
    <property type="evidence" value="ECO:0007669"/>
    <property type="project" value="UniProtKB-KW"/>
</dbReference>
<dbReference type="Pfam" id="PF00309">
    <property type="entry name" value="Sigma54_AID"/>
    <property type="match status" value="1"/>
</dbReference>
<dbReference type="AlphaFoldDB" id="A0A516KIJ4"/>
<keyword evidence="4" id="KW-0548">Nucleotidyltransferase</keyword>
<dbReference type="Gene3D" id="1.10.10.60">
    <property type="entry name" value="Homeodomain-like"/>
    <property type="match status" value="1"/>
</dbReference>
<dbReference type="InterPro" id="IPR007634">
    <property type="entry name" value="RNA_pol_sigma_54_DNA-bd"/>
</dbReference>
<dbReference type="Proteomes" id="UP000315215">
    <property type="component" value="Chromosome"/>
</dbReference>
<evidence type="ECO:0000256" key="5">
    <source>
        <dbReference type="ARBA" id="ARBA00023015"/>
    </source>
</evidence>
<dbReference type="EMBL" id="CP041666">
    <property type="protein sequence ID" value="QDP41209.1"/>
    <property type="molecule type" value="Genomic_DNA"/>
</dbReference>
<dbReference type="PANTHER" id="PTHR32248">
    <property type="entry name" value="RNA POLYMERASE SIGMA-54 FACTOR"/>
    <property type="match status" value="1"/>
</dbReference>
<dbReference type="InterPro" id="IPR000394">
    <property type="entry name" value="RNA_pol_sigma_54"/>
</dbReference>
<evidence type="ECO:0000256" key="6">
    <source>
        <dbReference type="ARBA" id="ARBA00023082"/>
    </source>
</evidence>
<feature type="domain" description="RNA polymerase sigma factor 54 DNA-binding" evidence="9">
    <location>
        <begin position="266"/>
        <end position="425"/>
    </location>
</feature>
<evidence type="ECO:0000256" key="7">
    <source>
        <dbReference type="ARBA" id="ARBA00023125"/>
    </source>
</evidence>
<evidence type="ECO:0000313" key="12">
    <source>
        <dbReference type="Proteomes" id="UP000315215"/>
    </source>
</evidence>
<dbReference type="PANTHER" id="PTHR32248:SF4">
    <property type="entry name" value="RNA POLYMERASE SIGMA-54 FACTOR"/>
    <property type="match status" value="1"/>
</dbReference>
<dbReference type="PROSITE" id="PS00718">
    <property type="entry name" value="SIGMA54_2"/>
    <property type="match status" value="1"/>
</dbReference>
<dbReference type="GO" id="GO:0006352">
    <property type="term" value="P:DNA-templated transcription initiation"/>
    <property type="evidence" value="ECO:0007669"/>
    <property type="project" value="InterPro"/>
</dbReference>
<dbReference type="GO" id="GO:0003677">
    <property type="term" value="F:DNA binding"/>
    <property type="evidence" value="ECO:0007669"/>
    <property type="project" value="UniProtKB-KW"/>
</dbReference>